<evidence type="ECO:0000313" key="14">
    <source>
        <dbReference type="Proteomes" id="UP000029867"/>
    </source>
</evidence>
<evidence type="ECO:0000313" key="13">
    <source>
        <dbReference type="EMBL" id="OUT24457.1"/>
    </source>
</evidence>
<feature type="site" description="Transition state stabilizer" evidence="8">
    <location>
        <position position="191"/>
    </location>
</feature>
<dbReference type="InterPro" id="IPR001345">
    <property type="entry name" value="PG/BPGM_mutase_AS"/>
</dbReference>
<dbReference type="GO" id="GO:0006096">
    <property type="term" value="P:glycolytic process"/>
    <property type="evidence" value="ECO:0007669"/>
    <property type="project" value="UniProtKB-UniPathway"/>
</dbReference>
<name>A0A099NZM0_PICKU</name>
<sequence>MPYLLLLRHGQSQFNQDSKFCGWINAPLTEKGEEQASNTALMIESHSLTRDISLHLCVTSRLQRAVETSNIILQKMDRLDMDVIKTWRLNERHYGSFQGKRKNEVLQEYGQEQYMYIRRAYNGCPPECDVTSDAYRDTLKIARFDNELKTHPELVPRCESLKMVIERLDPFWRNEILSTIKRNENVLCVTHGSVVRAMLKILYELTEDEVEHLNIPNGMPILIEIDAKTLKPVGKQWTYLEPEKARLEAERVKLEGMNH</sequence>
<dbReference type="CDD" id="cd07067">
    <property type="entry name" value="HP_PGM_like"/>
    <property type="match status" value="1"/>
</dbReference>
<dbReference type="OrthoDB" id="354304at2759"/>
<dbReference type="UniPathway" id="UPA00109">
    <property type="reaction ID" value="UER00186"/>
</dbReference>
<feature type="binding site" evidence="7">
    <location>
        <begin position="118"/>
        <end position="119"/>
    </location>
    <ligand>
        <name>substrate</name>
    </ligand>
</feature>
<reference evidence="10 17" key="6">
    <citation type="submission" date="2018-06" db="EMBL/GenBank/DDBJ databases">
        <title>Population genomics shows no distinction between pathogenic Candida krusei and environmental Pichia kudriavzevii: One species, four names.</title>
        <authorList>
            <person name="Douglass A.P."/>
            <person name="Offei B."/>
            <person name="Braun-Galleani S."/>
            <person name="Coughlan A.Y."/>
            <person name="Martos A."/>
            <person name="Ortiz-Merino R.A."/>
            <person name="Byrne K.P."/>
            <person name="Wolfe K.H."/>
        </authorList>
    </citation>
    <scope>NUCLEOTIDE SEQUENCE [LARGE SCALE GENOMIC DNA]</scope>
    <source>
        <strain evidence="10 17">CBS573</strain>
    </source>
</reference>
<evidence type="ECO:0000256" key="7">
    <source>
        <dbReference type="PIRSR" id="PIRSR613078-2"/>
    </source>
</evidence>
<reference evidence="11" key="2">
    <citation type="submission" date="2014-08" db="EMBL/GenBank/DDBJ databases">
        <title>Exploiting Issatchenkia orientalis SD108 for Succinic Acid Production.</title>
        <authorList>
            <person name="Xiao H."/>
            <person name="Shao Z."/>
            <person name="Jiang Y."/>
            <person name="Dole S."/>
            <person name="Zhao H."/>
        </authorList>
    </citation>
    <scope>NUCLEOTIDE SEQUENCE [LARGE SCALE GENOMIC DNA]</scope>
    <source>
        <strain evidence="11">SD108</strain>
    </source>
</reference>
<dbReference type="PROSITE" id="PS00175">
    <property type="entry name" value="PG_MUTASE"/>
    <property type="match status" value="1"/>
</dbReference>
<keyword evidence="17" id="KW-1185">Reference proteome</keyword>
<evidence type="ECO:0000256" key="1">
    <source>
        <dbReference type="ARBA" id="ARBA00000380"/>
    </source>
</evidence>
<dbReference type="EMBL" id="MQVM01000005">
    <property type="protein sequence ID" value="ONH75816.1"/>
    <property type="molecule type" value="Genomic_DNA"/>
</dbReference>
<reference evidence="13 16" key="5">
    <citation type="submission" date="2017-05" db="EMBL/GenBank/DDBJ databases">
        <title>The Genome Sequence of Candida krusei Ckrusei653.</title>
        <authorList>
            <person name="Cuomo C."/>
            <person name="Forche A."/>
            <person name="Young S."/>
            <person name="Abouelleil A."/>
            <person name="Cao P."/>
            <person name="Chapman S."/>
            <person name="Cusick C."/>
            <person name="Shea T."/>
            <person name="Nusbaum C."/>
            <person name="Birren B."/>
        </authorList>
    </citation>
    <scope>NUCLEOTIDE SEQUENCE [LARGE SCALE GENOMIC DNA]</scope>
    <source>
        <strain evidence="13 16">Ckrusei653</strain>
    </source>
</reference>
<keyword evidence="4 9" id="KW-0324">Glycolysis</keyword>
<dbReference type="InterPro" id="IPR029033">
    <property type="entry name" value="His_PPase_superfam"/>
</dbReference>
<evidence type="ECO:0000256" key="2">
    <source>
        <dbReference type="ARBA" id="ARBA00004798"/>
    </source>
</evidence>
<evidence type="ECO:0000256" key="9">
    <source>
        <dbReference type="RuleBase" id="RU004511"/>
    </source>
</evidence>
<dbReference type="EMBL" id="JQFK01000036">
    <property type="protein sequence ID" value="KGK37439.1"/>
    <property type="molecule type" value="Genomic_DNA"/>
</dbReference>
<evidence type="ECO:0000313" key="12">
    <source>
        <dbReference type="EMBL" id="ONH75816.1"/>
    </source>
</evidence>
<evidence type="ECO:0000256" key="5">
    <source>
        <dbReference type="ARBA" id="ARBA00023235"/>
    </source>
</evidence>
<protein>
    <recommendedName>
        <fullName evidence="9">Phosphoglycerate mutase</fullName>
        <ecNumber evidence="9">5.4.2.11</ecNumber>
    </recommendedName>
</protein>
<dbReference type="Gene3D" id="3.40.50.1240">
    <property type="entry name" value="Phosphoglycerate mutase-like"/>
    <property type="match status" value="1"/>
</dbReference>
<feature type="binding site" evidence="7">
    <location>
        <position position="102"/>
    </location>
    <ligand>
        <name>substrate</name>
    </ligand>
</feature>
<dbReference type="Proteomes" id="UP000029867">
    <property type="component" value="Unassembled WGS sequence"/>
</dbReference>
<feature type="binding site" evidence="7">
    <location>
        <begin position="91"/>
        <end position="94"/>
    </location>
    <ligand>
        <name>substrate</name>
    </ligand>
</feature>
<comment type="similarity">
    <text evidence="3 9">Belongs to the phosphoglycerate mutase family. BPG-dependent PGAM subfamily.</text>
</comment>
<evidence type="ECO:0000256" key="8">
    <source>
        <dbReference type="PIRSR" id="PIRSR613078-3"/>
    </source>
</evidence>
<gene>
    <name evidence="12" type="ORF">BOH78_1343</name>
    <name evidence="10" type="ORF">C5L36_0C08300</name>
    <name evidence="13" type="ORF">CAS74_000845</name>
    <name evidence="11" type="ORF">JL09_g3385</name>
</gene>
<feature type="active site" description="Proton donor/acceptor" evidence="6">
    <location>
        <position position="91"/>
    </location>
</feature>
<dbReference type="Proteomes" id="UP000249293">
    <property type="component" value="Chromosome 3"/>
</dbReference>
<keyword evidence="5 9" id="KW-0413">Isomerase</keyword>
<dbReference type="InterPro" id="IPR005952">
    <property type="entry name" value="Phosphogly_mut1"/>
</dbReference>
<reference evidence="12" key="4">
    <citation type="submission" date="2017-01" db="EMBL/GenBank/DDBJ databases">
        <authorList>
            <person name="Mah S.A."/>
            <person name="Swanson W.J."/>
            <person name="Moy G.W."/>
            <person name="Vacquier V.D."/>
        </authorList>
    </citation>
    <scope>NUCLEOTIDE SEQUENCE [LARGE SCALE GENOMIC DNA]</scope>
    <source>
        <strain evidence="12">129</strain>
    </source>
</reference>
<dbReference type="EC" id="5.4.2.11" evidence="9"/>
<dbReference type="SUPFAM" id="SSF53254">
    <property type="entry name" value="Phosphoglycerate mutase-like"/>
    <property type="match status" value="1"/>
</dbReference>
<dbReference type="PIRSF" id="PIRSF000709">
    <property type="entry name" value="6PFK_2-Ptase"/>
    <property type="match status" value="1"/>
</dbReference>
<reference evidence="15" key="3">
    <citation type="journal article" date="2017" name="Genome Announc.">
        <title>Genome sequences of Cyberlindnera fabianii 65, Pichia kudriavzevii 129, and Saccharomyces cerevisiae 131 isolated from fermented masau fruits in Zimbabwe.</title>
        <authorList>
            <person name="van Rijswijck I.M.H."/>
            <person name="Derks M.F.L."/>
            <person name="Abee T."/>
            <person name="de Ridder D."/>
            <person name="Smid E.J."/>
        </authorList>
    </citation>
    <scope>NUCLEOTIDE SEQUENCE [LARGE SCALE GENOMIC DNA]</scope>
    <source>
        <strain evidence="15">129</strain>
    </source>
</reference>
<reference evidence="14" key="1">
    <citation type="journal article" date="2014" name="Microb. Cell Fact.">
        <title>Exploiting Issatchenkia orientalis SD108 for succinic acid production.</title>
        <authorList>
            <person name="Xiao H."/>
            <person name="Shao Z."/>
            <person name="Jiang Y."/>
            <person name="Dole S."/>
            <person name="Zhao H."/>
        </authorList>
    </citation>
    <scope>NUCLEOTIDE SEQUENCE [LARGE SCALE GENOMIC DNA]</scope>
    <source>
        <strain evidence="14">SD108</strain>
    </source>
</reference>
<dbReference type="eggNOG" id="KOG0235">
    <property type="taxonomic scope" value="Eukaryota"/>
</dbReference>
<dbReference type="Proteomes" id="UP000189274">
    <property type="component" value="Unassembled WGS sequence"/>
</dbReference>
<dbReference type="VEuPathDB" id="FungiDB:C5L36_0C08300"/>
<organism evidence="11 14">
    <name type="scientific">Pichia kudriavzevii</name>
    <name type="common">Yeast</name>
    <name type="synonym">Issatchenkia orientalis</name>
    <dbReference type="NCBI Taxonomy" id="4909"/>
    <lineage>
        <taxon>Eukaryota</taxon>
        <taxon>Fungi</taxon>
        <taxon>Dikarya</taxon>
        <taxon>Ascomycota</taxon>
        <taxon>Saccharomycotina</taxon>
        <taxon>Pichiomycetes</taxon>
        <taxon>Pichiales</taxon>
        <taxon>Pichiaceae</taxon>
        <taxon>Pichia</taxon>
    </lineage>
</organism>
<dbReference type="HOGENOM" id="CLU_033323_1_6_1"/>
<dbReference type="PANTHER" id="PTHR11931">
    <property type="entry name" value="PHOSPHOGLYCERATE MUTASE"/>
    <property type="match status" value="1"/>
</dbReference>
<feature type="active site" description="Tele-phosphohistidine intermediate" evidence="6">
    <location>
        <position position="9"/>
    </location>
</feature>
<comment type="catalytic activity">
    <reaction evidence="1 9">
        <text>(2R)-2-phosphoglycerate = (2R)-3-phosphoglycerate</text>
        <dbReference type="Rhea" id="RHEA:15901"/>
        <dbReference type="ChEBI" id="CHEBI:58272"/>
        <dbReference type="ChEBI" id="CHEBI:58289"/>
        <dbReference type="EC" id="5.4.2.11"/>
    </reaction>
</comment>
<evidence type="ECO:0000313" key="16">
    <source>
        <dbReference type="Proteomes" id="UP000195871"/>
    </source>
</evidence>
<dbReference type="GO" id="GO:0004619">
    <property type="term" value="F:phosphoglycerate mutase activity"/>
    <property type="evidence" value="ECO:0007669"/>
    <property type="project" value="UniProtKB-EC"/>
</dbReference>
<dbReference type="EMBL" id="NHMM01000001">
    <property type="protein sequence ID" value="OUT24457.1"/>
    <property type="molecule type" value="Genomic_DNA"/>
</dbReference>
<dbReference type="AlphaFoldDB" id="A0A099NZM0"/>
<dbReference type="Proteomes" id="UP000195871">
    <property type="component" value="Unassembled WGS sequence"/>
</dbReference>
<evidence type="ECO:0000313" key="17">
    <source>
        <dbReference type="Proteomes" id="UP000249293"/>
    </source>
</evidence>
<dbReference type="EMBL" id="CP028775">
    <property type="protein sequence ID" value="AWU76917.1"/>
    <property type="molecule type" value="Genomic_DNA"/>
</dbReference>
<evidence type="ECO:0000256" key="4">
    <source>
        <dbReference type="ARBA" id="ARBA00023152"/>
    </source>
</evidence>
<proteinExistence type="inferred from homology"/>
<dbReference type="InterPro" id="IPR013078">
    <property type="entry name" value="His_Pase_superF_clade-1"/>
</dbReference>
<feature type="binding site" evidence="7">
    <location>
        <position position="64"/>
    </location>
    <ligand>
        <name>substrate</name>
    </ligand>
</feature>
<evidence type="ECO:0000313" key="11">
    <source>
        <dbReference type="EMBL" id="KGK37439.1"/>
    </source>
</evidence>
<comment type="pathway">
    <text evidence="2 9">Carbohydrate degradation; glycolysis; pyruvate from D-glyceraldehyde 3-phosphate: step 3/5.</text>
</comment>
<dbReference type="NCBIfam" id="TIGR01258">
    <property type="entry name" value="pgm_1"/>
    <property type="match status" value="1"/>
</dbReference>
<dbReference type="STRING" id="4909.A0A099NZM0"/>
<accession>A0A099NZM0</accession>
<evidence type="ECO:0000256" key="3">
    <source>
        <dbReference type="ARBA" id="ARBA00006717"/>
    </source>
</evidence>
<evidence type="ECO:0000256" key="6">
    <source>
        <dbReference type="PIRSR" id="PIRSR613078-1"/>
    </source>
</evidence>
<dbReference type="Pfam" id="PF00300">
    <property type="entry name" value="His_Phos_1"/>
    <property type="match status" value="2"/>
</dbReference>
<dbReference type="HAMAP" id="MF_01039">
    <property type="entry name" value="PGAM_GpmA"/>
    <property type="match status" value="1"/>
</dbReference>
<dbReference type="SMART" id="SM00855">
    <property type="entry name" value="PGAM"/>
    <property type="match status" value="1"/>
</dbReference>
<evidence type="ECO:0000313" key="15">
    <source>
        <dbReference type="Proteomes" id="UP000189274"/>
    </source>
</evidence>
<feature type="binding site" evidence="7">
    <location>
        <begin position="8"/>
        <end position="15"/>
    </location>
    <ligand>
        <name>substrate</name>
    </ligand>
</feature>
<evidence type="ECO:0000313" key="10">
    <source>
        <dbReference type="EMBL" id="AWU76917.1"/>
    </source>
</evidence>